<dbReference type="EMBL" id="JJMP01000008">
    <property type="protein sequence ID" value="RYC50737.1"/>
    <property type="molecule type" value="Genomic_DNA"/>
</dbReference>
<dbReference type="InterPro" id="IPR021428">
    <property type="entry name" value="DUF3078"/>
</dbReference>
<evidence type="ECO:0000313" key="2">
    <source>
        <dbReference type="EMBL" id="RYC50737.1"/>
    </source>
</evidence>
<dbReference type="Pfam" id="PF11276">
    <property type="entry name" value="DUF3078"/>
    <property type="match status" value="1"/>
</dbReference>
<keyword evidence="3" id="KW-1185">Reference proteome</keyword>
<protein>
    <recommendedName>
        <fullName evidence="4">DUF3078 domain-containing protein</fullName>
    </recommendedName>
</protein>
<feature type="chain" id="PRO_5019211939" description="DUF3078 domain-containing protein" evidence="1">
    <location>
        <begin position="25"/>
        <end position="357"/>
    </location>
</feature>
<feature type="signal peptide" evidence="1">
    <location>
        <begin position="1"/>
        <end position="24"/>
    </location>
</feature>
<accession>A0A444VIY3</accession>
<evidence type="ECO:0008006" key="4">
    <source>
        <dbReference type="Google" id="ProtNLM"/>
    </source>
</evidence>
<name>A0A444VIY3_9FLAO</name>
<gene>
    <name evidence="2" type="ORF">DN53_16585</name>
</gene>
<comment type="caution">
    <text evidence="2">The sequence shown here is derived from an EMBL/GenBank/DDBJ whole genome shotgun (WGS) entry which is preliminary data.</text>
</comment>
<dbReference type="AlphaFoldDB" id="A0A444VIY3"/>
<sequence length="357" mass="41310">MNLRPMRIICCLLLFLAVSFSANAQINRLKVFEPDSTETGFRVVRIKDVKLKYLTRSAKLTDPRTVLNRVKPLKRWYKRFVPHSFWDKKNAFGLNINEVSFVNWNAGGDNSVSALASADFERNYKFRYLNWKNEAKLRYGLNAQEGRKLRKTDDQIRLSSTIGFRKDTITNWYYSVKANFNTQFSNGFKYPDRETPISRFMAPGYLFVGIGTSYIPQNEKFNLYISPATLKSTFVLDETLSSQGAFGVDEGENVFLELGFLITNTWEKEILKNVLMNHRINLYTDYVRSFGNVDVDWEMTFNLKVNEYMNAMIGTHVIFDDDIKFDEVVAEDGTITDPGISKIQFKQILGVGLRYAF</sequence>
<evidence type="ECO:0000313" key="3">
    <source>
        <dbReference type="Proteomes" id="UP000290261"/>
    </source>
</evidence>
<organism evidence="2 3">
    <name type="scientific">Flagellimonas olearia</name>
    <dbReference type="NCBI Taxonomy" id="552546"/>
    <lineage>
        <taxon>Bacteria</taxon>
        <taxon>Pseudomonadati</taxon>
        <taxon>Bacteroidota</taxon>
        <taxon>Flavobacteriia</taxon>
        <taxon>Flavobacteriales</taxon>
        <taxon>Flavobacteriaceae</taxon>
        <taxon>Flagellimonas</taxon>
    </lineage>
</organism>
<keyword evidence="1" id="KW-0732">Signal</keyword>
<dbReference type="Proteomes" id="UP000290261">
    <property type="component" value="Unassembled WGS sequence"/>
</dbReference>
<reference evidence="2 3" key="1">
    <citation type="submission" date="2014-04" db="EMBL/GenBank/DDBJ databases">
        <title>Whole genome of Muricauda olearia.</title>
        <authorList>
            <person name="Zhang X.-H."/>
            <person name="Tang K."/>
        </authorList>
    </citation>
    <scope>NUCLEOTIDE SEQUENCE [LARGE SCALE GENOMIC DNA]</scope>
    <source>
        <strain evidence="2 3">Th120</strain>
    </source>
</reference>
<evidence type="ECO:0000256" key="1">
    <source>
        <dbReference type="SAM" id="SignalP"/>
    </source>
</evidence>
<proteinExistence type="predicted"/>